<feature type="non-terminal residue" evidence="1">
    <location>
        <position position="1"/>
    </location>
</feature>
<comment type="caution">
    <text evidence="1">The sequence shown here is derived from an EMBL/GenBank/DDBJ whole genome shotgun (WGS) entry which is preliminary data.</text>
</comment>
<organism evidence="1 2">
    <name type="scientific">Paramuricea clavata</name>
    <name type="common">Red gorgonian</name>
    <name type="synonym">Violescent sea-whip</name>
    <dbReference type="NCBI Taxonomy" id="317549"/>
    <lineage>
        <taxon>Eukaryota</taxon>
        <taxon>Metazoa</taxon>
        <taxon>Cnidaria</taxon>
        <taxon>Anthozoa</taxon>
        <taxon>Octocorallia</taxon>
        <taxon>Malacalcyonacea</taxon>
        <taxon>Plexauridae</taxon>
        <taxon>Paramuricea</taxon>
    </lineage>
</organism>
<gene>
    <name evidence="1" type="ORF">PACLA_8A087657</name>
</gene>
<protein>
    <submittedName>
        <fullName evidence="1">Uncharacterized protein</fullName>
    </submittedName>
</protein>
<evidence type="ECO:0000313" key="1">
    <source>
        <dbReference type="EMBL" id="CAB3993322.1"/>
    </source>
</evidence>
<dbReference type="AlphaFoldDB" id="A0A6S7GTG3"/>
<dbReference type="Proteomes" id="UP001152795">
    <property type="component" value="Unassembled WGS sequence"/>
</dbReference>
<name>A0A6S7GTG3_PARCT</name>
<accession>A0A6S7GTG3</accession>
<proteinExistence type="predicted"/>
<keyword evidence="2" id="KW-1185">Reference proteome</keyword>
<sequence length="129" mass="14217">MKTDGGGYILIGKINKSVIWSVPSSDDPVKPFGKPHWCSSFGEVNIIDFRVQMASKENFATTKAHWAYRLHNPRKLKNLMIIDKGCSPNSPGIGDVENVKNLATGDILTTTFRCSKFGIGHHPSSNTGW</sequence>
<evidence type="ECO:0000313" key="2">
    <source>
        <dbReference type="Proteomes" id="UP001152795"/>
    </source>
</evidence>
<dbReference type="EMBL" id="CACRXK020002236">
    <property type="protein sequence ID" value="CAB3993322.1"/>
    <property type="molecule type" value="Genomic_DNA"/>
</dbReference>
<reference evidence="1" key="1">
    <citation type="submission" date="2020-04" db="EMBL/GenBank/DDBJ databases">
        <authorList>
            <person name="Alioto T."/>
            <person name="Alioto T."/>
            <person name="Gomez Garrido J."/>
        </authorList>
    </citation>
    <scope>NUCLEOTIDE SEQUENCE</scope>
    <source>
        <strain evidence="1">A484AB</strain>
    </source>
</reference>